<accession>A0A0A9BJG7</accession>
<protein>
    <submittedName>
        <fullName evidence="1">Uncharacterized protein</fullName>
    </submittedName>
</protein>
<dbReference type="EMBL" id="GBRH01233811">
    <property type="protein sequence ID" value="JAD64084.1"/>
    <property type="molecule type" value="Transcribed_RNA"/>
</dbReference>
<dbReference type="AlphaFoldDB" id="A0A0A9BJG7"/>
<proteinExistence type="predicted"/>
<organism evidence="1">
    <name type="scientific">Arundo donax</name>
    <name type="common">Giant reed</name>
    <name type="synonym">Donax arundinaceus</name>
    <dbReference type="NCBI Taxonomy" id="35708"/>
    <lineage>
        <taxon>Eukaryota</taxon>
        <taxon>Viridiplantae</taxon>
        <taxon>Streptophyta</taxon>
        <taxon>Embryophyta</taxon>
        <taxon>Tracheophyta</taxon>
        <taxon>Spermatophyta</taxon>
        <taxon>Magnoliopsida</taxon>
        <taxon>Liliopsida</taxon>
        <taxon>Poales</taxon>
        <taxon>Poaceae</taxon>
        <taxon>PACMAD clade</taxon>
        <taxon>Arundinoideae</taxon>
        <taxon>Arundineae</taxon>
        <taxon>Arundo</taxon>
    </lineage>
</organism>
<reference evidence="1" key="2">
    <citation type="journal article" date="2015" name="Data Brief">
        <title>Shoot transcriptome of the giant reed, Arundo donax.</title>
        <authorList>
            <person name="Barrero R.A."/>
            <person name="Guerrero F.D."/>
            <person name="Moolhuijzen P."/>
            <person name="Goolsby J.A."/>
            <person name="Tidwell J."/>
            <person name="Bellgard S.E."/>
            <person name="Bellgard M.I."/>
        </authorList>
    </citation>
    <scope>NUCLEOTIDE SEQUENCE</scope>
    <source>
        <tissue evidence="1">Shoot tissue taken approximately 20 cm above the soil surface</tissue>
    </source>
</reference>
<sequence>MVPQLSLGKCGLPQNVWPTNS</sequence>
<reference evidence="1" key="1">
    <citation type="submission" date="2014-09" db="EMBL/GenBank/DDBJ databases">
        <authorList>
            <person name="Magalhaes I.L.F."/>
            <person name="Oliveira U."/>
            <person name="Santos F.R."/>
            <person name="Vidigal T.H.D.A."/>
            <person name="Brescovit A.D."/>
            <person name="Santos A.J."/>
        </authorList>
    </citation>
    <scope>NUCLEOTIDE SEQUENCE</scope>
    <source>
        <tissue evidence="1">Shoot tissue taken approximately 20 cm above the soil surface</tissue>
    </source>
</reference>
<evidence type="ECO:0000313" key="1">
    <source>
        <dbReference type="EMBL" id="JAD64084.1"/>
    </source>
</evidence>
<name>A0A0A9BJG7_ARUDO</name>